<gene>
    <name evidence="4" type="ORF">DCP75_16375</name>
</gene>
<dbReference type="InterPro" id="IPR023772">
    <property type="entry name" value="DNA-bd_HTH_TetR-type_CS"/>
</dbReference>
<dbReference type="PROSITE" id="PS50977">
    <property type="entry name" value="HTH_TETR_2"/>
    <property type="match status" value="1"/>
</dbReference>
<name>A0A3C1KRQ4_9GAMM</name>
<dbReference type="STRING" id="1121937.GCA_000423125_02769"/>
<sequence length="214" mass="24626">MSGNELPAPRKRPRQHRSRALVEAIREACLKILEQEGPDRLTTERIADVAGVNIASLYQYFPNKEAVLAEVYEERMAGLLAQTESEFERIHALTDQGVEATLAAIIDLEATLLLQLYRMYPDFYLQYQQSLDIRARVNQLTQSLANPSWEEWFPGFLRRHRQQLRAGPIDTMAFIARRSLDASLQSALAERPEALEDPTFRREVLSLLVRYLLK</sequence>
<evidence type="ECO:0000313" key="5">
    <source>
        <dbReference type="Proteomes" id="UP000259273"/>
    </source>
</evidence>
<dbReference type="Gene3D" id="1.10.357.10">
    <property type="entry name" value="Tetracycline Repressor, domain 2"/>
    <property type="match status" value="1"/>
</dbReference>
<proteinExistence type="predicted"/>
<dbReference type="GO" id="GO:0003700">
    <property type="term" value="F:DNA-binding transcription factor activity"/>
    <property type="evidence" value="ECO:0007669"/>
    <property type="project" value="TreeGrafter"/>
</dbReference>
<dbReference type="PANTHER" id="PTHR30055:SF226">
    <property type="entry name" value="HTH-TYPE TRANSCRIPTIONAL REGULATOR PKSA"/>
    <property type="match status" value="1"/>
</dbReference>
<evidence type="ECO:0000256" key="2">
    <source>
        <dbReference type="PROSITE-ProRule" id="PRU00335"/>
    </source>
</evidence>
<protein>
    <recommendedName>
        <fullName evidence="3">HTH tetR-type domain-containing protein</fullName>
    </recommendedName>
</protein>
<dbReference type="InterPro" id="IPR001647">
    <property type="entry name" value="HTH_TetR"/>
</dbReference>
<comment type="caution">
    <text evidence="4">The sequence shown here is derived from an EMBL/GenBank/DDBJ whole genome shotgun (WGS) entry which is preliminary data.</text>
</comment>
<dbReference type="AlphaFoldDB" id="A0A3C1KRQ4"/>
<dbReference type="EMBL" id="DMND01000220">
    <property type="protein sequence ID" value="HAN29261.1"/>
    <property type="molecule type" value="Genomic_DNA"/>
</dbReference>
<dbReference type="PROSITE" id="PS01081">
    <property type="entry name" value="HTH_TETR_1"/>
    <property type="match status" value="1"/>
</dbReference>
<dbReference type="Pfam" id="PF00440">
    <property type="entry name" value="TetR_N"/>
    <property type="match status" value="1"/>
</dbReference>
<organism evidence="4 5">
    <name type="scientific">Haliea salexigens</name>
    <dbReference type="NCBI Taxonomy" id="287487"/>
    <lineage>
        <taxon>Bacteria</taxon>
        <taxon>Pseudomonadati</taxon>
        <taxon>Pseudomonadota</taxon>
        <taxon>Gammaproteobacteria</taxon>
        <taxon>Cellvibrionales</taxon>
        <taxon>Halieaceae</taxon>
        <taxon>Haliea</taxon>
    </lineage>
</organism>
<feature type="domain" description="HTH tetR-type" evidence="3">
    <location>
        <begin position="19"/>
        <end position="79"/>
    </location>
</feature>
<dbReference type="SUPFAM" id="SSF46689">
    <property type="entry name" value="Homeodomain-like"/>
    <property type="match status" value="1"/>
</dbReference>
<accession>A0A3C1KRQ4</accession>
<dbReference type="Proteomes" id="UP000259273">
    <property type="component" value="Unassembled WGS sequence"/>
</dbReference>
<dbReference type="PANTHER" id="PTHR30055">
    <property type="entry name" value="HTH-TYPE TRANSCRIPTIONAL REGULATOR RUTR"/>
    <property type="match status" value="1"/>
</dbReference>
<evidence type="ECO:0000256" key="1">
    <source>
        <dbReference type="ARBA" id="ARBA00023125"/>
    </source>
</evidence>
<keyword evidence="1 2" id="KW-0238">DNA-binding</keyword>
<reference evidence="4 5" key="1">
    <citation type="journal article" date="2018" name="Nat. Biotechnol.">
        <title>A standardized bacterial taxonomy based on genome phylogeny substantially revises the tree of life.</title>
        <authorList>
            <person name="Parks D.H."/>
            <person name="Chuvochina M."/>
            <person name="Waite D.W."/>
            <person name="Rinke C."/>
            <person name="Skarshewski A."/>
            <person name="Chaumeil P.A."/>
            <person name="Hugenholtz P."/>
        </authorList>
    </citation>
    <scope>NUCLEOTIDE SEQUENCE [LARGE SCALE GENOMIC DNA]</scope>
    <source>
        <strain evidence="4">UBA9158</strain>
    </source>
</reference>
<dbReference type="InterPro" id="IPR009057">
    <property type="entry name" value="Homeodomain-like_sf"/>
</dbReference>
<dbReference type="InterPro" id="IPR050109">
    <property type="entry name" value="HTH-type_TetR-like_transc_reg"/>
</dbReference>
<dbReference type="PRINTS" id="PR00455">
    <property type="entry name" value="HTHTETR"/>
</dbReference>
<feature type="DNA-binding region" description="H-T-H motif" evidence="2">
    <location>
        <begin position="42"/>
        <end position="61"/>
    </location>
</feature>
<evidence type="ECO:0000313" key="4">
    <source>
        <dbReference type="EMBL" id="HAN29261.1"/>
    </source>
</evidence>
<evidence type="ECO:0000259" key="3">
    <source>
        <dbReference type="PROSITE" id="PS50977"/>
    </source>
</evidence>
<dbReference type="GO" id="GO:0000976">
    <property type="term" value="F:transcription cis-regulatory region binding"/>
    <property type="evidence" value="ECO:0007669"/>
    <property type="project" value="TreeGrafter"/>
</dbReference>